<keyword evidence="2" id="KW-1185">Reference proteome</keyword>
<organism evidence="1 2">
    <name type="scientific">Cichorium intybus</name>
    <name type="common">Chicory</name>
    <dbReference type="NCBI Taxonomy" id="13427"/>
    <lineage>
        <taxon>Eukaryota</taxon>
        <taxon>Viridiplantae</taxon>
        <taxon>Streptophyta</taxon>
        <taxon>Embryophyta</taxon>
        <taxon>Tracheophyta</taxon>
        <taxon>Spermatophyta</taxon>
        <taxon>Magnoliopsida</taxon>
        <taxon>eudicotyledons</taxon>
        <taxon>Gunneridae</taxon>
        <taxon>Pentapetalae</taxon>
        <taxon>asterids</taxon>
        <taxon>campanulids</taxon>
        <taxon>Asterales</taxon>
        <taxon>Asteraceae</taxon>
        <taxon>Cichorioideae</taxon>
        <taxon>Cichorieae</taxon>
        <taxon>Cichoriinae</taxon>
        <taxon>Cichorium</taxon>
    </lineage>
</organism>
<evidence type="ECO:0000313" key="1">
    <source>
        <dbReference type="EMBL" id="KAI3737321.1"/>
    </source>
</evidence>
<evidence type="ECO:0000313" key="2">
    <source>
        <dbReference type="Proteomes" id="UP001055811"/>
    </source>
</evidence>
<proteinExistence type="predicted"/>
<gene>
    <name evidence="1" type="ORF">L2E82_27319</name>
</gene>
<reference evidence="1 2" key="2">
    <citation type="journal article" date="2022" name="Mol. Ecol. Resour.">
        <title>The genomes of chicory, endive, great burdock and yacon provide insights into Asteraceae paleo-polyploidization history and plant inulin production.</title>
        <authorList>
            <person name="Fan W."/>
            <person name="Wang S."/>
            <person name="Wang H."/>
            <person name="Wang A."/>
            <person name="Jiang F."/>
            <person name="Liu H."/>
            <person name="Zhao H."/>
            <person name="Xu D."/>
            <person name="Zhang Y."/>
        </authorList>
    </citation>
    <scope>NUCLEOTIDE SEQUENCE [LARGE SCALE GENOMIC DNA]</scope>
    <source>
        <strain evidence="2">cv. Punajuju</strain>
        <tissue evidence="1">Leaves</tissue>
    </source>
</reference>
<accession>A0ACB9CSV4</accession>
<sequence>MASTSRMDSSDRIQLPLSSPEATEPMLESIDTRLKPHKDQAMVHCPRCDSTNTKFCYYNNYSLSQPRYFCKSCRRYWTKGGTLRNIPVGGGSRKNKKLSSTSRKPTTAHQNHQQSPDGSGISLNSDSLRLSFPESPAQFSVYPNFIESGGGGWEYEGVGPFPAMVASGSGEYGADTCSTHGMSLFGEIEHYENMMNGVDVKTRVFAFEWQEQTGCRSDLYEAGEGRNGSFGYLTGLGSHGPG</sequence>
<comment type="caution">
    <text evidence="1">The sequence shown here is derived from an EMBL/GenBank/DDBJ whole genome shotgun (WGS) entry which is preliminary data.</text>
</comment>
<dbReference type="EMBL" id="CM042013">
    <property type="protein sequence ID" value="KAI3737321.1"/>
    <property type="molecule type" value="Genomic_DNA"/>
</dbReference>
<reference evidence="2" key="1">
    <citation type="journal article" date="2022" name="Mol. Ecol. Resour.">
        <title>The genomes of chicory, endive, great burdock and yacon provide insights into Asteraceae palaeo-polyploidization history and plant inulin production.</title>
        <authorList>
            <person name="Fan W."/>
            <person name="Wang S."/>
            <person name="Wang H."/>
            <person name="Wang A."/>
            <person name="Jiang F."/>
            <person name="Liu H."/>
            <person name="Zhao H."/>
            <person name="Xu D."/>
            <person name="Zhang Y."/>
        </authorList>
    </citation>
    <scope>NUCLEOTIDE SEQUENCE [LARGE SCALE GENOMIC DNA]</scope>
    <source>
        <strain evidence="2">cv. Punajuju</strain>
    </source>
</reference>
<dbReference type="Proteomes" id="UP001055811">
    <property type="component" value="Linkage Group LG05"/>
</dbReference>
<protein>
    <submittedName>
        <fullName evidence="1">Uncharacterized protein</fullName>
    </submittedName>
</protein>
<name>A0ACB9CSV4_CICIN</name>